<gene>
    <name evidence="2" type="ORF">PROQFM164_S03g000790</name>
</gene>
<keyword evidence="3" id="KW-1185">Reference proteome</keyword>
<feature type="compositionally biased region" description="Low complexity" evidence="1">
    <location>
        <begin position="59"/>
        <end position="82"/>
    </location>
</feature>
<evidence type="ECO:0000313" key="3">
    <source>
        <dbReference type="Proteomes" id="UP000030686"/>
    </source>
</evidence>
<feature type="compositionally biased region" description="Low complexity" evidence="1">
    <location>
        <begin position="731"/>
        <end position="748"/>
    </location>
</feature>
<feature type="compositionally biased region" description="Polar residues" evidence="1">
    <location>
        <begin position="1"/>
        <end position="10"/>
    </location>
</feature>
<feature type="compositionally biased region" description="Basic residues" evidence="1">
    <location>
        <begin position="83"/>
        <end position="96"/>
    </location>
</feature>
<dbReference type="EMBL" id="HG792017">
    <property type="protein sequence ID" value="CDM34066.1"/>
    <property type="molecule type" value="Genomic_DNA"/>
</dbReference>
<feature type="compositionally biased region" description="Basic and acidic residues" evidence="1">
    <location>
        <begin position="530"/>
        <end position="541"/>
    </location>
</feature>
<feature type="compositionally biased region" description="Basic and acidic residues" evidence="1">
    <location>
        <begin position="432"/>
        <end position="441"/>
    </location>
</feature>
<dbReference type="OMA" id="QRARHFP"/>
<evidence type="ECO:0000256" key="1">
    <source>
        <dbReference type="SAM" id="MobiDB-lite"/>
    </source>
</evidence>
<feature type="compositionally biased region" description="Acidic residues" evidence="1">
    <location>
        <begin position="115"/>
        <end position="126"/>
    </location>
</feature>
<feature type="compositionally biased region" description="Basic and acidic residues" evidence="1">
    <location>
        <begin position="42"/>
        <end position="56"/>
    </location>
</feature>
<protein>
    <submittedName>
        <fullName evidence="2">Uncharacterized protein</fullName>
    </submittedName>
</protein>
<name>W6QDC5_PENRF</name>
<feature type="compositionally biased region" description="Basic residues" evidence="1">
    <location>
        <begin position="713"/>
        <end position="730"/>
    </location>
</feature>
<feature type="compositionally biased region" description="Basic and acidic residues" evidence="1">
    <location>
        <begin position="367"/>
        <end position="389"/>
    </location>
</feature>
<evidence type="ECO:0000313" key="2">
    <source>
        <dbReference type="EMBL" id="CDM34066.1"/>
    </source>
</evidence>
<dbReference type="Proteomes" id="UP000030686">
    <property type="component" value="Unassembled WGS sequence"/>
</dbReference>
<sequence length="748" mass="82517">MVATRSTTAGTRPKAQPLLAKPSKAAKAVKTAKVAKMKAEKEAERAAAKAEKDAKKAAAKISKVAKTKNGTKGTKRTTAAKTKAIKATKTAKKAKATKSSVSAATVKASTKQYHEDEDEESEEDNYEPQAKRRKVKTLVPNVEIGRPTFKRPASKIGKWAYMEKLRVPEGVEDKYHGPLPPIYIGGAAPQPRWVIIQSENSANIKVPSKQHASKASSGRTGGARDFGELQWTFEEGDFKNWTGIEYPALYELAYLCLEYTLTHTELREQIYDSLAQGPLLKAVAIDPVLPPVPITRHFATGTSEQSSRKSSNAAFYFPNYDRPSMAVRPRDDRMARPYPHAVASNIYNRPRSEEWPTASRSASPDPESERGGKQGSEESHTAEPRKSQDPEGTYSEPAAPAPFRNDEKVSCVTISEDGSIFGDGDDVQTEPHSARDSREQSPDSLLSGSGSNSEVSASSKTSEPGKVNTADDNSDQSTNNLSPVSHDGLFSPGQIERYYRKKQKNFERLGGVGHREASKRKRRAQLSLEDAQKEARKRELEIIGAPKSSKRIRMESPSIPSPSAVRRKTAAEITVDKVMSFARAEQDKRDEMRAAAAEKISDRPPVALKKPIGNQAGATPQADAPSPEIPPNLQDRFLEQIRIYLNDPMRRARHFPDPIAVRRARVWAGEELVGHEIKPEVDATLPPWAERNRPFSQWQDPIGEIPTPAARTKLLRSKRRSKGRGKRRPRPASAAEQSVSSAQWSSFR</sequence>
<feature type="compositionally biased region" description="Low complexity" evidence="1">
    <location>
        <begin position="97"/>
        <end position="111"/>
    </location>
</feature>
<feature type="region of interest" description="Disordered" evidence="1">
    <location>
        <begin position="341"/>
        <end position="568"/>
    </location>
</feature>
<feature type="region of interest" description="Disordered" evidence="1">
    <location>
        <begin position="586"/>
        <end position="633"/>
    </location>
</feature>
<feature type="compositionally biased region" description="Low complexity" evidence="1">
    <location>
        <begin position="442"/>
        <end position="459"/>
    </location>
</feature>
<feature type="region of interest" description="Disordered" evidence="1">
    <location>
        <begin position="1"/>
        <end position="24"/>
    </location>
</feature>
<dbReference type="OrthoDB" id="4506111at2759"/>
<dbReference type="AlphaFoldDB" id="W6QDC5"/>
<feature type="region of interest" description="Disordered" evidence="1">
    <location>
        <begin position="692"/>
        <end position="748"/>
    </location>
</feature>
<proteinExistence type="predicted"/>
<organism evidence="2 3">
    <name type="scientific">Penicillium roqueforti (strain FM164)</name>
    <dbReference type="NCBI Taxonomy" id="1365484"/>
    <lineage>
        <taxon>Eukaryota</taxon>
        <taxon>Fungi</taxon>
        <taxon>Dikarya</taxon>
        <taxon>Ascomycota</taxon>
        <taxon>Pezizomycotina</taxon>
        <taxon>Eurotiomycetes</taxon>
        <taxon>Eurotiomycetidae</taxon>
        <taxon>Eurotiales</taxon>
        <taxon>Aspergillaceae</taxon>
        <taxon>Penicillium</taxon>
    </lineage>
</organism>
<reference evidence="2" key="1">
    <citation type="journal article" date="2014" name="Nat. Commun.">
        <title>Multiple recent horizontal transfers of a large genomic region in cheese making fungi.</title>
        <authorList>
            <person name="Cheeseman K."/>
            <person name="Ropars J."/>
            <person name="Renault P."/>
            <person name="Dupont J."/>
            <person name="Gouzy J."/>
            <person name="Branca A."/>
            <person name="Abraham A.L."/>
            <person name="Ceppi M."/>
            <person name="Conseiller E."/>
            <person name="Debuchy R."/>
            <person name="Malagnac F."/>
            <person name="Goarin A."/>
            <person name="Silar P."/>
            <person name="Lacoste S."/>
            <person name="Sallet E."/>
            <person name="Bensimon A."/>
            <person name="Giraud T."/>
            <person name="Brygoo Y."/>
        </authorList>
    </citation>
    <scope>NUCLEOTIDE SEQUENCE [LARGE SCALE GENOMIC DNA]</scope>
    <source>
        <strain evidence="2">FM164</strain>
    </source>
</reference>
<accession>W6QDC5</accession>
<feature type="region of interest" description="Disordered" evidence="1">
    <location>
        <begin position="42"/>
        <end position="133"/>
    </location>
</feature>